<dbReference type="SUPFAM" id="SSF81301">
    <property type="entry name" value="Nucleotidyltransferase"/>
    <property type="match status" value="1"/>
</dbReference>
<dbReference type="Proteomes" id="UP000566071">
    <property type="component" value="Unassembled WGS sequence"/>
</dbReference>
<sequence length="159" mass="18594">MDVFDEEILIFWQALQTHKVEYIMVGGYATNLHGYQRFTGDMDIWLKDTLENRKLLRESFISCNMGDYPMIEYMQFVPGFTEFHLNNGLRLDILTSMKGLEEYTFDECLKLASIADIENVKIPFLHINQLIANKKTVNRPKDQADVLALEQIKQLRDNP</sequence>
<proteinExistence type="predicted"/>
<reference evidence="1 2" key="1">
    <citation type="submission" date="2020-05" db="EMBL/GenBank/DDBJ databases">
        <authorList>
            <person name="Khan S.A."/>
            <person name="Jeon C.O."/>
            <person name="Chun B.H."/>
        </authorList>
    </citation>
    <scope>NUCLEOTIDE SEQUENCE [LARGE SCALE GENOMIC DNA]</scope>
    <source>
        <strain evidence="1 2">S1162</strain>
    </source>
</reference>
<dbReference type="Gene3D" id="3.30.460.40">
    <property type="match status" value="1"/>
</dbReference>
<evidence type="ECO:0008006" key="3">
    <source>
        <dbReference type="Google" id="ProtNLM"/>
    </source>
</evidence>
<evidence type="ECO:0000313" key="2">
    <source>
        <dbReference type="Proteomes" id="UP000566071"/>
    </source>
</evidence>
<accession>A0ABX1VZF5</accession>
<name>A0ABX1VZF5_9SPHI</name>
<dbReference type="RefSeq" id="WP_175268718.1">
    <property type="nucleotide sequence ID" value="NZ_JABFCR010000001.1"/>
</dbReference>
<protein>
    <recommendedName>
        <fullName evidence="3">Nucleotidyltransferase</fullName>
    </recommendedName>
</protein>
<organism evidence="1 2">
    <name type="scientific">Mucilaginibacter humi</name>
    <dbReference type="NCBI Taxonomy" id="2732510"/>
    <lineage>
        <taxon>Bacteria</taxon>
        <taxon>Pseudomonadati</taxon>
        <taxon>Bacteroidota</taxon>
        <taxon>Sphingobacteriia</taxon>
        <taxon>Sphingobacteriales</taxon>
        <taxon>Sphingobacteriaceae</taxon>
        <taxon>Mucilaginibacter</taxon>
    </lineage>
</organism>
<dbReference type="InterPro" id="IPR043519">
    <property type="entry name" value="NT_sf"/>
</dbReference>
<keyword evidence="2" id="KW-1185">Reference proteome</keyword>
<comment type="caution">
    <text evidence="1">The sequence shown here is derived from an EMBL/GenBank/DDBJ whole genome shotgun (WGS) entry which is preliminary data.</text>
</comment>
<evidence type="ECO:0000313" key="1">
    <source>
        <dbReference type="EMBL" id="NNU33014.1"/>
    </source>
</evidence>
<gene>
    <name evidence="1" type="ORF">HK413_00210</name>
</gene>
<dbReference type="EMBL" id="JABFCR010000001">
    <property type="protein sequence ID" value="NNU33014.1"/>
    <property type="molecule type" value="Genomic_DNA"/>
</dbReference>